<dbReference type="PROSITE" id="PS51257">
    <property type="entry name" value="PROKAR_LIPOPROTEIN"/>
    <property type="match status" value="1"/>
</dbReference>
<comment type="caution">
    <text evidence="1">The sequence shown here is derived from an EMBL/GenBank/DDBJ whole genome shotgun (WGS) entry which is preliminary data.</text>
</comment>
<dbReference type="EMBL" id="WMET01000001">
    <property type="protein sequence ID" value="MYL19580.1"/>
    <property type="molecule type" value="Genomic_DNA"/>
</dbReference>
<name>A0A845DQ00_9BACI</name>
<organism evidence="1 2">
    <name type="scientific">Halobacillus litoralis</name>
    <dbReference type="NCBI Taxonomy" id="45668"/>
    <lineage>
        <taxon>Bacteria</taxon>
        <taxon>Bacillati</taxon>
        <taxon>Bacillota</taxon>
        <taxon>Bacilli</taxon>
        <taxon>Bacillales</taxon>
        <taxon>Bacillaceae</taxon>
        <taxon>Halobacillus</taxon>
    </lineage>
</organism>
<dbReference type="RefSeq" id="WP_160835957.1">
    <property type="nucleotide sequence ID" value="NZ_WMET01000001.1"/>
</dbReference>
<accession>A0A845DQ00</accession>
<gene>
    <name evidence="1" type="ORF">GLW04_06720</name>
</gene>
<evidence type="ECO:0000313" key="2">
    <source>
        <dbReference type="Proteomes" id="UP000460949"/>
    </source>
</evidence>
<evidence type="ECO:0000313" key="1">
    <source>
        <dbReference type="EMBL" id="MYL19580.1"/>
    </source>
</evidence>
<reference evidence="1 2" key="1">
    <citation type="submission" date="2019-11" db="EMBL/GenBank/DDBJ databases">
        <title>Genome sequences of 17 halophilic strains isolated from different environments.</title>
        <authorList>
            <person name="Furrow R.E."/>
        </authorList>
    </citation>
    <scope>NUCLEOTIDE SEQUENCE [LARGE SCALE GENOMIC DNA]</scope>
    <source>
        <strain evidence="1 2">22511_23_Filter</strain>
    </source>
</reference>
<dbReference type="Proteomes" id="UP000460949">
    <property type="component" value="Unassembled WGS sequence"/>
</dbReference>
<dbReference type="AlphaFoldDB" id="A0A845DQ00"/>
<evidence type="ECO:0008006" key="3">
    <source>
        <dbReference type="Google" id="ProtNLM"/>
    </source>
</evidence>
<protein>
    <recommendedName>
        <fullName evidence="3">Intracellular proteinase inhibitor BsuPI domain-containing protein</fullName>
    </recommendedName>
</protein>
<proteinExistence type="predicted"/>
<sequence>MKKIYVVFISILLFLVGCNNSVSNKPINEEKQLYDFILSIQTDKSIYEEEDIIKVSSYFEYVGEEIEFDEKPQFSIVIENKESGSVVKQVAFENVKKIMKKGDEFSQTIKGLRLQKGNYQLYVGTSFSVGPSNNLIITTPREFEVK</sequence>